<dbReference type="AlphaFoldDB" id="A0A9Q0WIF2"/>
<evidence type="ECO:0000313" key="8">
    <source>
        <dbReference type="EMBL" id="KAJ6767855.1"/>
    </source>
</evidence>
<gene>
    <name evidence="8" type="ORF">OIU74_021675</name>
</gene>
<accession>A0A9Q0WIF2</accession>
<dbReference type="GO" id="GO:0016787">
    <property type="term" value="F:hydrolase activity"/>
    <property type="evidence" value="ECO:0007669"/>
    <property type="project" value="UniProtKB-KW"/>
</dbReference>
<comment type="caution">
    <text evidence="8">The sequence shown here is derived from an EMBL/GenBank/DDBJ whole genome shotgun (WGS) entry which is preliminary data.</text>
</comment>
<evidence type="ECO:0000256" key="3">
    <source>
        <dbReference type="ARBA" id="ARBA00022963"/>
    </source>
</evidence>
<keyword evidence="2 6" id="KW-0378">Hydrolase</keyword>
<dbReference type="PANTHER" id="PTHR32241:SF3">
    <property type="entry name" value="PATATIN-LIKE PROTEIN 6"/>
    <property type="match status" value="1"/>
</dbReference>
<dbReference type="Pfam" id="PF01734">
    <property type="entry name" value="Patatin"/>
    <property type="match status" value="1"/>
</dbReference>
<dbReference type="InterPro" id="IPR002641">
    <property type="entry name" value="PNPLA_dom"/>
</dbReference>
<dbReference type="EMBL" id="JAPFFM010000003">
    <property type="protein sequence ID" value="KAJ6767855.1"/>
    <property type="molecule type" value="Genomic_DNA"/>
</dbReference>
<keyword evidence="4 6" id="KW-0443">Lipid metabolism</keyword>
<comment type="similarity">
    <text evidence="1 6">Belongs to the patatin family.</text>
</comment>
<protein>
    <recommendedName>
        <fullName evidence="6">Patatin</fullName>
        <ecNumber evidence="6">3.1.1.-</ecNumber>
    </recommendedName>
</protein>
<evidence type="ECO:0000259" key="7">
    <source>
        <dbReference type="PROSITE" id="PS51635"/>
    </source>
</evidence>
<organism evidence="8 9">
    <name type="scientific">Salix koriyanagi</name>
    <dbReference type="NCBI Taxonomy" id="2511006"/>
    <lineage>
        <taxon>Eukaryota</taxon>
        <taxon>Viridiplantae</taxon>
        <taxon>Streptophyta</taxon>
        <taxon>Embryophyta</taxon>
        <taxon>Tracheophyta</taxon>
        <taxon>Spermatophyta</taxon>
        <taxon>Magnoliopsida</taxon>
        <taxon>eudicotyledons</taxon>
        <taxon>Gunneridae</taxon>
        <taxon>Pentapetalae</taxon>
        <taxon>rosids</taxon>
        <taxon>fabids</taxon>
        <taxon>Malpighiales</taxon>
        <taxon>Salicaceae</taxon>
        <taxon>Saliceae</taxon>
        <taxon>Salix</taxon>
    </lineage>
</organism>
<dbReference type="Proteomes" id="UP001151752">
    <property type="component" value="Chromosome 8"/>
</dbReference>
<comment type="caution">
    <text evidence="5">Lacks conserved residue(s) required for the propagation of feature annotation.</text>
</comment>
<evidence type="ECO:0000256" key="4">
    <source>
        <dbReference type="ARBA" id="ARBA00023098"/>
    </source>
</evidence>
<evidence type="ECO:0000256" key="6">
    <source>
        <dbReference type="RuleBase" id="RU361262"/>
    </source>
</evidence>
<reference evidence="8" key="2">
    <citation type="journal article" date="2023" name="Int. J. Mol. Sci.">
        <title>De Novo Assembly and Annotation of 11 Diverse Shrub Willow (Salix) Genomes Reveals Novel Gene Organization in Sex-Linked Regions.</title>
        <authorList>
            <person name="Hyden B."/>
            <person name="Feng K."/>
            <person name="Yates T.B."/>
            <person name="Jawdy S."/>
            <person name="Cereghino C."/>
            <person name="Smart L.B."/>
            <person name="Muchero W."/>
        </authorList>
    </citation>
    <scope>NUCLEOTIDE SEQUENCE</scope>
    <source>
        <tissue evidence="8">Shoot tip</tissue>
    </source>
</reference>
<dbReference type="PANTHER" id="PTHR32241">
    <property type="entry name" value="PATATIN-LIKE PROTEIN 6"/>
    <property type="match status" value="1"/>
</dbReference>
<dbReference type="PROSITE" id="PS51635">
    <property type="entry name" value="PNPLA"/>
    <property type="match status" value="1"/>
</dbReference>
<dbReference type="Gene3D" id="3.40.1090.10">
    <property type="entry name" value="Cytosolic phospholipase A2 catalytic domain"/>
    <property type="match status" value="1"/>
</dbReference>
<comment type="domain">
    <text evidence="6">The nitrogen atoms of the two glycine residues in the GGXR motif define the oxyanion hole, and stabilize the oxyanion that forms during the nucleophilic attack by the catalytic serine during substrate cleavage.</text>
</comment>
<feature type="short sequence motif" description="DGA/G" evidence="5">
    <location>
        <begin position="273"/>
        <end position="275"/>
    </location>
</feature>
<evidence type="ECO:0000256" key="5">
    <source>
        <dbReference type="PROSITE-ProRule" id="PRU01161"/>
    </source>
</evidence>
<feature type="domain" description="PNPLA" evidence="7">
    <location>
        <begin position="77"/>
        <end position="286"/>
    </location>
</feature>
<keyword evidence="3 6" id="KW-0442">Lipid degradation</keyword>
<comment type="function">
    <text evidence="6">Lipolytic acyl hydrolase (LAH).</text>
</comment>
<dbReference type="SUPFAM" id="SSF52151">
    <property type="entry name" value="FabD/lysophospholipase-like"/>
    <property type="match status" value="1"/>
</dbReference>
<evidence type="ECO:0000256" key="1">
    <source>
        <dbReference type="ARBA" id="ARBA00010240"/>
    </source>
</evidence>
<dbReference type="EC" id="3.1.1.-" evidence="6"/>
<name>A0A9Q0WIF2_9ROSI</name>
<keyword evidence="9" id="KW-1185">Reference proteome</keyword>
<reference evidence="8" key="1">
    <citation type="submission" date="2022-11" db="EMBL/GenBank/DDBJ databases">
        <authorList>
            <person name="Hyden B.L."/>
            <person name="Feng K."/>
            <person name="Yates T."/>
            <person name="Jawdy S."/>
            <person name="Smart L.B."/>
            <person name="Muchero W."/>
        </authorList>
    </citation>
    <scope>NUCLEOTIDE SEQUENCE</scope>
    <source>
        <tissue evidence="8">Shoot tip</tissue>
    </source>
</reference>
<dbReference type="GO" id="GO:0016042">
    <property type="term" value="P:lipid catabolic process"/>
    <property type="evidence" value="ECO:0007669"/>
    <property type="project" value="UniProtKB-KW"/>
</dbReference>
<evidence type="ECO:0000256" key="2">
    <source>
        <dbReference type="ARBA" id="ARBA00022801"/>
    </source>
</evidence>
<proteinExistence type="inferred from homology"/>
<sequence length="505" mass="54790">MQEPSIDTDKLSYEIFSILESKFLFGYDDQKLWVPKQISPATIEGKPEPQNPSVLTENNGNGLSAIKNQRGKICILSVDGGGSLKGIISGKALAYLENALKVKSGDPDARVADYFDVAAGTGIGGIFTAMLFGTKDHNRPILKAEETWRFLADQGKKFLTSGNINGGFLKRFFKGSSTGSTAATAGLEKAMKETFTEKGRNLTLKDTLKPVLIPCYDLSSTAPFLFSRADALETDSFDFRLWEVCRATSAEPGLFDPVLMLSVDGQTRCLAVDGGLAMSNPTAAAITHVLHNKQEFPFVRGVEDLLVLSLGTGQILDVSYDYEQAVAMAFGQCGSSNYVRIQIVVARLGWLHNFSAYLPGLGLMQLNVVFASPGNHKFESSNGSCEPVLVTWSVSGSNMMGVLAFLFSFATRWVSANGSSLGRRCGPDADTDPSPHNVKTMIGIAEEMLKQKNVESVLFGGKRIGEESNSEKLDWFADQLVLEHKRRSCRIAPTVAFKQAATRTA</sequence>
<dbReference type="InterPro" id="IPR016035">
    <property type="entry name" value="Acyl_Trfase/lysoPLipase"/>
</dbReference>
<evidence type="ECO:0000313" key="9">
    <source>
        <dbReference type="Proteomes" id="UP001151752"/>
    </source>
</evidence>